<keyword evidence="3" id="KW-1185">Reference proteome</keyword>
<dbReference type="VEuPathDB" id="FungiDB:ASPWEDRAFT_740153"/>
<evidence type="ECO:0000313" key="3">
    <source>
        <dbReference type="Proteomes" id="UP000184383"/>
    </source>
</evidence>
<protein>
    <submittedName>
        <fullName evidence="2">Uncharacterized protein</fullName>
    </submittedName>
</protein>
<reference evidence="3" key="1">
    <citation type="journal article" date="2017" name="Genome Biol.">
        <title>Comparative genomics reveals high biological diversity and specific adaptations in the industrially and medically important fungal genus Aspergillus.</title>
        <authorList>
            <person name="de Vries R.P."/>
            <person name="Riley R."/>
            <person name="Wiebenga A."/>
            <person name="Aguilar-Osorio G."/>
            <person name="Amillis S."/>
            <person name="Uchima C.A."/>
            <person name="Anderluh G."/>
            <person name="Asadollahi M."/>
            <person name="Askin M."/>
            <person name="Barry K."/>
            <person name="Battaglia E."/>
            <person name="Bayram O."/>
            <person name="Benocci T."/>
            <person name="Braus-Stromeyer S.A."/>
            <person name="Caldana C."/>
            <person name="Canovas D."/>
            <person name="Cerqueira G.C."/>
            <person name="Chen F."/>
            <person name="Chen W."/>
            <person name="Choi C."/>
            <person name="Clum A."/>
            <person name="Dos Santos R.A."/>
            <person name="Damasio A.R."/>
            <person name="Diallinas G."/>
            <person name="Emri T."/>
            <person name="Fekete E."/>
            <person name="Flipphi M."/>
            <person name="Freyberg S."/>
            <person name="Gallo A."/>
            <person name="Gournas C."/>
            <person name="Habgood R."/>
            <person name="Hainaut M."/>
            <person name="Harispe M.L."/>
            <person name="Henrissat B."/>
            <person name="Hilden K.S."/>
            <person name="Hope R."/>
            <person name="Hossain A."/>
            <person name="Karabika E."/>
            <person name="Karaffa L."/>
            <person name="Karanyi Z."/>
            <person name="Krasevec N."/>
            <person name="Kuo A."/>
            <person name="Kusch H."/>
            <person name="LaButti K."/>
            <person name="Lagendijk E.L."/>
            <person name="Lapidus A."/>
            <person name="Levasseur A."/>
            <person name="Lindquist E."/>
            <person name="Lipzen A."/>
            <person name="Logrieco A.F."/>
            <person name="MacCabe A."/>
            <person name="Maekelae M.R."/>
            <person name="Malavazi I."/>
            <person name="Melin P."/>
            <person name="Meyer V."/>
            <person name="Mielnichuk N."/>
            <person name="Miskei M."/>
            <person name="Molnar A.P."/>
            <person name="Mule G."/>
            <person name="Ngan C.Y."/>
            <person name="Orejas M."/>
            <person name="Orosz E."/>
            <person name="Ouedraogo J.P."/>
            <person name="Overkamp K.M."/>
            <person name="Park H.-S."/>
            <person name="Perrone G."/>
            <person name="Piumi F."/>
            <person name="Punt P.J."/>
            <person name="Ram A.F."/>
            <person name="Ramon A."/>
            <person name="Rauscher S."/>
            <person name="Record E."/>
            <person name="Riano-Pachon D.M."/>
            <person name="Robert V."/>
            <person name="Roehrig J."/>
            <person name="Ruller R."/>
            <person name="Salamov A."/>
            <person name="Salih N.S."/>
            <person name="Samson R.A."/>
            <person name="Sandor E."/>
            <person name="Sanguinetti M."/>
            <person name="Schuetze T."/>
            <person name="Sepcic K."/>
            <person name="Shelest E."/>
            <person name="Sherlock G."/>
            <person name="Sophianopoulou V."/>
            <person name="Squina F.M."/>
            <person name="Sun H."/>
            <person name="Susca A."/>
            <person name="Todd R.B."/>
            <person name="Tsang A."/>
            <person name="Unkles S.E."/>
            <person name="van de Wiele N."/>
            <person name="van Rossen-Uffink D."/>
            <person name="Oliveira J.V."/>
            <person name="Vesth T.C."/>
            <person name="Visser J."/>
            <person name="Yu J.-H."/>
            <person name="Zhou M."/>
            <person name="Andersen M.R."/>
            <person name="Archer D.B."/>
            <person name="Baker S.E."/>
            <person name="Benoit I."/>
            <person name="Brakhage A.A."/>
            <person name="Braus G.H."/>
            <person name="Fischer R."/>
            <person name="Frisvad J.C."/>
            <person name="Goldman G.H."/>
            <person name="Houbraken J."/>
            <person name="Oakley B."/>
            <person name="Pocsi I."/>
            <person name="Scazzocchio C."/>
            <person name="Seiboth B."/>
            <person name="vanKuyk P.A."/>
            <person name="Wortman J."/>
            <person name="Dyer P.S."/>
            <person name="Grigoriev I.V."/>
        </authorList>
    </citation>
    <scope>NUCLEOTIDE SEQUENCE [LARGE SCALE GENOMIC DNA]</scope>
    <source>
        <strain evidence="3">DTO 134E9</strain>
    </source>
</reference>
<accession>A0A1L9RK51</accession>
<proteinExistence type="predicted"/>
<evidence type="ECO:0000313" key="2">
    <source>
        <dbReference type="EMBL" id="OJJ35312.1"/>
    </source>
</evidence>
<dbReference type="GeneID" id="63755274"/>
<sequence>MSKFRSQRKRSPSISDDDAWKVDHPFGPPRTSSFAGGGIRRLRDTLSKLSPSSLAEKELLKEQNRYKIPLTERNVDTFVTEQECTDACYPDQHSRELTVSAWLERLS</sequence>
<organism evidence="2 3">
    <name type="scientific">Aspergillus wentii DTO 134E9</name>
    <dbReference type="NCBI Taxonomy" id="1073089"/>
    <lineage>
        <taxon>Eukaryota</taxon>
        <taxon>Fungi</taxon>
        <taxon>Dikarya</taxon>
        <taxon>Ascomycota</taxon>
        <taxon>Pezizomycotina</taxon>
        <taxon>Eurotiomycetes</taxon>
        <taxon>Eurotiomycetidae</taxon>
        <taxon>Eurotiales</taxon>
        <taxon>Aspergillaceae</taxon>
        <taxon>Aspergillus</taxon>
        <taxon>Aspergillus subgen. Cremei</taxon>
    </lineage>
</organism>
<name>A0A1L9RK51_ASPWE</name>
<feature type="compositionally biased region" description="Basic residues" evidence="1">
    <location>
        <begin position="1"/>
        <end position="11"/>
    </location>
</feature>
<dbReference type="RefSeq" id="XP_040688988.1">
    <property type="nucleotide sequence ID" value="XM_040839426.1"/>
</dbReference>
<dbReference type="Proteomes" id="UP000184383">
    <property type="component" value="Unassembled WGS sequence"/>
</dbReference>
<evidence type="ECO:0000256" key="1">
    <source>
        <dbReference type="SAM" id="MobiDB-lite"/>
    </source>
</evidence>
<gene>
    <name evidence="2" type="ORF">ASPWEDRAFT_740153</name>
</gene>
<feature type="region of interest" description="Disordered" evidence="1">
    <location>
        <begin position="1"/>
        <end position="38"/>
    </location>
</feature>
<dbReference type="AlphaFoldDB" id="A0A1L9RK51"/>
<dbReference type="EMBL" id="KV878212">
    <property type="protein sequence ID" value="OJJ35312.1"/>
    <property type="molecule type" value="Genomic_DNA"/>
</dbReference>